<name>A0A7R8ZJP4_9CRUS</name>
<dbReference type="InterPro" id="IPR014732">
    <property type="entry name" value="OMPdecase"/>
</dbReference>
<dbReference type="OrthoDB" id="10263753at2759"/>
<dbReference type="Gene3D" id="3.20.20.70">
    <property type="entry name" value="Aldolase class I"/>
    <property type="match status" value="1"/>
</dbReference>
<dbReference type="NCBIfam" id="TIGR01740">
    <property type="entry name" value="pyrF"/>
    <property type="match status" value="1"/>
</dbReference>
<dbReference type="EC" id="4.1.1.23" evidence="7"/>
<dbReference type="GO" id="GO:0004588">
    <property type="term" value="F:orotate phosphoribosyltransferase activity"/>
    <property type="evidence" value="ECO:0007669"/>
    <property type="project" value="TreeGrafter"/>
</dbReference>
<dbReference type="PANTHER" id="PTHR19278">
    <property type="entry name" value="OROTATE PHOSPHORIBOSYLTRANSFERASE"/>
    <property type="match status" value="1"/>
</dbReference>
<dbReference type="Pfam" id="PF00215">
    <property type="entry name" value="OMPdecase"/>
    <property type="match status" value="1"/>
</dbReference>
<dbReference type="GO" id="GO:0004590">
    <property type="term" value="F:orotidine-5'-phosphate decarboxylase activity"/>
    <property type="evidence" value="ECO:0007669"/>
    <property type="project" value="UniProtKB-EC"/>
</dbReference>
<gene>
    <name evidence="8" type="ORF">CTOB1V02_LOCUS4297</name>
</gene>
<accession>A0A7R8ZJP4</accession>
<evidence type="ECO:0000256" key="3">
    <source>
        <dbReference type="ARBA" id="ARBA00022975"/>
    </source>
</evidence>
<dbReference type="PANTHER" id="PTHR19278:SF9">
    <property type="entry name" value="URIDINE 5'-MONOPHOSPHATE SYNTHASE"/>
    <property type="match status" value="1"/>
</dbReference>
<proteinExistence type="inferred from homology"/>
<dbReference type="GO" id="GO:0044205">
    <property type="term" value="P:'de novo' UMP biosynthetic process"/>
    <property type="evidence" value="ECO:0007669"/>
    <property type="project" value="UniProtKB-UniPathway"/>
</dbReference>
<dbReference type="SMART" id="SM00934">
    <property type="entry name" value="OMPdecase"/>
    <property type="match status" value="1"/>
</dbReference>
<reference evidence="8" key="1">
    <citation type="submission" date="2020-11" db="EMBL/GenBank/DDBJ databases">
        <authorList>
            <person name="Tran Van P."/>
        </authorList>
    </citation>
    <scope>NUCLEOTIDE SEQUENCE</scope>
</reference>
<organism evidence="8">
    <name type="scientific">Cyprideis torosa</name>
    <dbReference type="NCBI Taxonomy" id="163714"/>
    <lineage>
        <taxon>Eukaryota</taxon>
        <taxon>Metazoa</taxon>
        <taxon>Ecdysozoa</taxon>
        <taxon>Arthropoda</taxon>
        <taxon>Crustacea</taxon>
        <taxon>Oligostraca</taxon>
        <taxon>Ostracoda</taxon>
        <taxon>Podocopa</taxon>
        <taxon>Podocopida</taxon>
        <taxon>Cytherocopina</taxon>
        <taxon>Cytheroidea</taxon>
        <taxon>Cytherideidae</taxon>
        <taxon>Cyprideis</taxon>
    </lineage>
</organism>
<feature type="binding site" evidence="6">
    <location>
        <position position="67"/>
    </location>
    <ligand>
        <name>substrate</name>
    </ligand>
</feature>
<dbReference type="InterPro" id="IPR018089">
    <property type="entry name" value="OMPdecase_AS"/>
</dbReference>
<evidence type="ECO:0000256" key="7">
    <source>
        <dbReference type="RuleBase" id="RU000512"/>
    </source>
</evidence>
<keyword evidence="3 7" id="KW-0665">Pyrimidine biosynthesis</keyword>
<sequence>MATSVREFLERNASVALDQPASSVNVSRNTRLSLSFPQRLSSVRHPLARRLMEAMFRKRSLLCLSADTRSANELLQVAREAAPHIILLKTHSDAVQGFSRSTGMELKRLAKEHDFLLMEDRKYSDIGSTVQSQYKASPICVNTWADLVTVHALPGPGVLEALRQVPCTGDRGVVLIAEMSSEGTLADKEYAERVVSMSEQFRDFVCGFVAQSPVHRDPGMLQMTPGVKLATSDEATSGDGLGQKYHSVRDAVVNRGADIIIVGRGILKSDDRSDAAESYQRASFDAYMERISRQSFSICV</sequence>
<comment type="pathway">
    <text evidence="1 7">Pyrimidine metabolism; UMP biosynthesis via de novo pathway; UMP from orotate: step 2/2.</text>
</comment>
<evidence type="ECO:0000256" key="2">
    <source>
        <dbReference type="ARBA" id="ARBA00022793"/>
    </source>
</evidence>
<dbReference type="AlphaFoldDB" id="A0A7R8ZJP4"/>
<dbReference type="CDD" id="cd04725">
    <property type="entry name" value="OMP_decarboxylase_like"/>
    <property type="match status" value="1"/>
</dbReference>
<evidence type="ECO:0000256" key="6">
    <source>
        <dbReference type="PIRSR" id="PIRSR614732-2"/>
    </source>
</evidence>
<dbReference type="SUPFAM" id="SSF51366">
    <property type="entry name" value="Ribulose-phoshate binding barrel"/>
    <property type="match status" value="1"/>
</dbReference>
<feature type="active site" description="For OMPdecase activity" evidence="5">
    <location>
        <position position="125"/>
    </location>
</feature>
<dbReference type="InterPro" id="IPR001754">
    <property type="entry name" value="OMPdeCOase_dom"/>
</dbReference>
<dbReference type="FunFam" id="3.20.20.70:FF:000114">
    <property type="entry name" value="Decarboxylase,orotidine phosphate"/>
    <property type="match status" value="1"/>
</dbReference>
<evidence type="ECO:0000256" key="4">
    <source>
        <dbReference type="ARBA" id="ARBA00023239"/>
    </source>
</evidence>
<protein>
    <recommendedName>
        <fullName evidence="7">Orotidine 5'-phosphate decarboxylase</fullName>
        <ecNumber evidence="7">4.1.1.23</ecNumber>
    </recommendedName>
</protein>
<dbReference type="GO" id="GO:0006207">
    <property type="term" value="P:'de novo' pyrimidine nucleobase biosynthetic process"/>
    <property type="evidence" value="ECO:0007669"/>
    <property type="project" value="InterPro"/>
</dbReference>
<feature type="binding site" evidence="6">
    <location>
        <position position="180"/>
    </location>
    <ligand>
        <name>substrate</name>
    </ligand>
</feature>
<dbReference type="PROSITE" id="PS00156">
    <property type="entry name" value="OMPDECASE"/>
    <property type="match status" value="1"/>
</dbReference>
<feature type="binding site" evidence="6">
    <location>
        <position position="264"/>
    </location>
    <ligand>
        <name>substrate</name>
    </ligand>
</feature>
<feature type="binding site" evidence="6">
    <location>
        <position position="89"/>
    </location>
    <ligand>
        <name>substrate</name>
    </ligand>
</feature>
<evidence type="ECO:0000256" key="5">
    <source>
        <dbReference type="PIRSR" id="PIRSR614732-1"/>
    </source>
</evidence>
<comment type="catalytic activity">
    <reaction evidence="7">
        <text>orotidine 5'-phosphate + H(+) = UMP + CO2</text>
        <dbReference type="Rhea" id="RHEA:11596"/>
        <dbReference type="ChEBI" id="CHEBI:15378"/>
        <dbReference type="ChEBI" id="CHEBI:16526"/>
        <dbReference type="ChEBI" id="CHEBI:57538"/>
        <dbReference type="ChEBI" id="CHEBI:57865"/>
        <dbReference type="EC" id="4.1.1.23"/>
    </reaction>
</comment>
<keyword evidence="4 7" id="KW-0456">Lyase</keyword>
<dbReference type="InterPro" id="IPR013785">
    <property type="entry name" value="Aldolase_TIM"/>
</dbReference>
<feature type="active site" description="For OMPdecase activity" evidence="5">
    <location>
        <position position="120"/>
    </location>
</feature>
<dbReference type="EMBL" id="OB660815">
    <property type="protein sequence ID" value="CAD7226379.1"/>
    <property type="molecule type" value="Genomic_DNA"/>
</dbReference>
<dbReference type="InterPro" id="IPR011060">
    <property type="entry name" value="RibuloseP-bd_barrel"/>
</dbReference>
<keyword evidence="2 7" id="KW-0210">Decarboxylase</keyword>
<feature type="binding site" evidence="6">
    <location>
        <position position="263"/>
    </location>
    <ligand>
        <name>substrate</name>
    </ligand>
</feature>
<evidence type="ECO:0000313" key="8">
    <source>
        <dbReference type="EMBL" id="CAD7226379.1"/>
    </source>
</evidence>
<dbReference type="UniPathway" id="UPA00070">
    <property type="reaction ID" value="UER00120"/>
</dbReference>
<evidence type="ECO:0000256" key="1">
    <source>
        <dbReference type="ARBA" id="ARBA00004861"/>
    </source>
</evidence>
<comment type="similarity">
    <text evidence="7">Belongs to the OMP decarboxylase family.</text>
</comment>
<feature type="binding site" evidence="6">
    <location>
        <position position="243"/>
    </location>
    <ligand>
        <name>substrate</name>
    </ligand>
</feature>
<feature type="active site" description="For OMPdecase activity" evidence="5">
    <location>
        <position position="122"/>
    </location>
</feature>